<evidence type="ECO:0000313" key="3">
    <source>
        <dbReference type="Proteomes" id="UP000324233"/>
    </source>
</evidence>
<organism evidence="2 3">
    <name type="scientific">Aquisphaera giovannonii</name>
    <dbReference type="NCBI Taxonomy" id="406548"/>
    <lineage>
        <taxon>Bacteria</taxon>
        <taxon>Pseudomonadati</taxon>
        <taxon>Planctomycetota</taxon>
        <taxon>Planctomycetia</taxon>
        <taxon>Isosphaerales</taxon>
        <taxon>Isosphaeraceae</taxon>
        <taxon>Aquisphaera</taxon>
    </lineage>
</organism>
<protein>
    <submittedName>
        <fullName evidence="2">Uncharacterized protein</fullName>
    </submittedName>
</protein>
<reference evidence="2 3" key="1">
    <citation type="submission" date="2019-08" db="EMBL/GenBank/DDBJ databases">
        <title>Deep-cultivation of Planctomycetes and their phenomic and genomic characterization uncovers novel biology.</title>
        <authorList>
            <person name="Wiegand S."/>
            <person name="Jogler M."/>
            <person name="Boedeker C."/>
            <person name="Pinto D."/>
            <person name="Vollmers J."/>
            <person name="Rivas-Marin E."/>
            <person name="Kohn T."/>
            <person name="Peeters S.H."/>
            <person name="Heuer A."/>
            <person name="Rast P."/>
            <person name="Oberbeckmann S."/>
            <person name="Bunk B."/>
            <person name="Jeske O."/>
            <person name="Meyerdierks A."/>
            <person name="Storesund J.E."/>
            <person name="Kallscheuer N."/>
            <person name="Luecker S."/>
            <person name="Lage O.M."/>
            <person name="Pohl T."/>
            <person name="Merkel B.J."/>
            <person name="Hornburger P."/>
            <person name="Mueller R.-W."/>
            <person name="Bruemmer F."/>
            <person name="Labrenz M."/>
            <person name="Spormann A.M."/>
            <person name="Op den Camp H."/>
            <person name="Overmann J."/>
            <person name="Amann R."/>
            <person name="Jetten M.S.M."/>
            <person name="Mascher T."/>
            <person name="Medema M.H."/>
            <person name="Devos D.P."/>
            <person name="Kaster A.-K."/>
            <person name="Ovreas L."/>
            <person name="Rohde M."/>
            <person name="Galperin M.Y."/>
            <person name="Jogler C."/>
        </authorList>
    </citation>
    <scope>NUCLEOTIDE SEQUENCE [LARGE SCALE GENOMIC DNA]</scope>
    <source>
        <strain evidence="2 3">OJF2</strain>
    </source>
</reference>
<keyword evidence="1" id="KW-0472">Membrane</keyword>
<gene>
    <name evidence="2" type="ORF">OJF2_06950</name>
</gene>
<dbReference type="OrthoDB" id="288677at2"/>
<dbReference type="AlphaFoldDB" id="A0A5B9VUR1"/>
<dbReference type="RefSeq" id="WP_148591252.1">
    <property type="nucleotide sequence ID" value="NZ_CP042997.1"/>
</dbReference>
<evidence type="ECO:0000256" key="1">
    <source>
        <dbReference type="SAM" id="Phobius"/>
    </source>
</evidence>
<dbReference type="EMBL" id="CP042997">
    <property type="protein sequence ID" value="QEH32226.1"/>
    <property type="molecule type" value="Genomic_DNA"/>
</dbReference>
<evidence type="ECO:0000313" key="2">
    <source>
        <dbReference type="EMBL" id="QEH32226.1"/>
    </source>
</evidence>
<sequence length="146" mass="16119">MGPDLSEPADFLTSHKFHDDPDILAAAPDAIGAGPVKPRRRDLFDDETFLKITGRTREEFEEEKEYDDLLRRGARSQEVSQAFAIIRLGFLTLVSGLAVTFWTLAFAVYRGGGVYVLAWGPVLFGGLCIFRGLGLLFSSPPLKDGR</sequence>
<dbReference type="KEGG" id="agv:OJF2_06950"/>
<dbReference type="Proteomes" id="UP000324233">
    <property type="component" value="Chromosome"/>
</dbReference>
<proteinExistence type="predicted"/>
<feature type="transmembrane region" description="Helical" evidence="1">
    <location>
        <begin position="115"/>
        <end position="137"/>
    </location>
</feature>
<name>A0A5B9VUR1_9BACT</name>
<keyword evidence="3" id="KW-1185">Reference proteome</keyword>
<keyword evidence="1" id="KW-1133">Transmembrane helix</keyword>
<accession>A0A5B9VUR1</accession>
<keyword evidence="1" id="KW-0812">Transmembrane</keyword>
<feature type="transmembrane region" description="Helical" evidence="1">
    <location>
        <begin position="85"/>
        <end position="109"/>
    </location>
</feature>